<dbReference type="Proteomes" id="UP000199758">
    <property type="component" value="Unassembled WGS sequence"/>
</dbReference>
<reference evidence="1 2" key="1">
    <citation type="submission" date="2016-11" db="EMBL/GenBank/DDBJ databases">
        <authorList>
            <person name="Jaros S."/>
            <person name="Januszkiewicz K."/>
            <person name="Wedrychowicz H."/>
        </authorList>
    </citation>
    <scope>NUCLEOTIDE SEQUENCE [LARGE SCALE GENOMIC DNA]</scope>
    <source>
        <strain evidence="1 2">CGMCC 1.7049</strain>
    </source>
</reference>
<dbReference type="OrthoDB" id="259831at2"/>
<proteinExistence type="predicted"/>
<dbReference type="EMBL" id="FQWZ01000002">
    <property type="protein sequence ID" value="SHG69653.1"/>
    <property type="molecule type" value="Genomic_DNA"/>
</dbReference>
<dbReference type="InterPro" id="IPR042564">
    <property type="entry name" value="CRISPR-Cas6/Csy4_sf"/>
</dbReference>
<dbReference type="RefSeq" id="WP_072895127.1">
    <property type="nucleotide sequence ID" value="NZ_FQWZ01000002.1"/>
</dbReference>
<protein>
    <submittedName>
        <fullName evidence="1">CRISPR-associated protein, Csy4 family</fullName>
    </submittedName>
</protein>
<accession>A0A1M5LZ34</accession>
<dbReference type="NCBIfam" id="TIGR02563">
    <property type="entry name" value="cas_Csy4"/>
    <property type="match status" value="1"/>
</dbReference>
<gene>
    <name evidence="1" type="ORF">SAMN04488068_1146</name>
</gene>
<dbReference type="STRING" id="490188.SAMN04488068_1146"/>
<sequence>MDHYLDLRLRADPEFPQHQLMDALFTRLHRVLVQRGSTAIGLSFPEARGLHGGLGARMRLHGTASALEPLASPAWLVGMKDHLEIAGVLEVPANTSWISVRRVQAKSNVDRLRRRQMKRKGWTAEEAAAAIPAAAAERLDLPFLSIRSASTGQTFRLFIRQQPAAVMRAGNFNAYGFSTEATLPSF</sequence>
<evidence type="ECO:0000313" key="1">
    <source>
        <dbReference type="EMBL" id="SHG69653.1"/>
    </source>
</evidence>
<dbReference type="GO" id="GO:0004519">
    <property type="term" value="F:endonuclease activity"/>
    <property type="evidence" value="ECO:0007669"/>
    <property type="project" value="InterPro"/>
</dbReference>
<name>A0A1M5LZ34_9GAMM</name>
<dbReference type="GO" id="GO:0043571">
    <property type="term" value="P:maintenance of CRISPR repeat elements"/>
    <property type="evidence" value="ECO:0007669"/>
    <property type="project" value="InterPro"/>
</dbReference>
<dbReference type="CDD" id="cd09739">
    <property type="entry name" value="Cas6_I-F"/>
    <property type="match status" value="1"/>
</dbReference>
<keyword evidence="2" id="KW-1185">Reference proteome</keyword>
<evidence type="ECO:0000313" key="2">
    <source>
        <dbReference type="Proteomes" id="UP000199758"/>
    </source>
</evidence>
<dbReference type="InterPro" id="IPR013396">
    <property type="entry name" value="CRISPR-assoc_prot_Csy4"/>
</dbReference>
<dbReference type="Gene3D" id="3.30.70.2540">
    <property type="entry name" value="CRISPR-associated endoribonuclease Cas6/Csy4"/>
    <property type="match status" value="1"/>
</dbReference>
<organism evidence="1 2">
    <name type="scientific">Hydrocarboniphaga daqingensis</name>
    <dbReference type="NCBI Taxonomy" id="490188"/>
    <lineage>
        <taxon>Bacteria</taxon>
        <taxon>Pseudomonadati</taxon>
        <taxon>Pseudomonadota</taxon>
        <taxon>Gammaproteobacteria</taxon>
        <taxon>Nevskiales</taxon>
        <taxon>Nevskiaceae</taxon>
        <taxon>Hydrocarboniphaga</taxon>
    </lineage>
</organism>
<dbReference type="Pfam" id="PF09618">
    <property type="entry name" value="Cas_Csy4"/>
    <property type="match status" value="1"/>
</dbReference>
<dbReference type="AlphaFoldDB" id="A0A1M5LZ34"/>